<name>A0ABT9HYA8_9GAMM</name>
<reference evidence="4 5" key="1">
    <citation type="submission" date="2022-11" db="EMBL/GenBank/DDBJ databases">
        <title>Viruses from the air-sea interface of a natural surface slick.</title>
        <authorList>
            <person name="Rahlff J."/>
            <person name="Holmfeldt K."/>
        </authorList>
    </citation>
    <scope>NUCLEOTIDE SEQUENCE [LARGE SCALE GENOMIC DNA]</scope>
    <source>
        <strain evidence="4 5">SMS4</strain>
    </source>
</reference>
<dbReference type="Proteomes" id="UP001231109">
    <property type="component" value="Unassembled WGS sequence"/>
</dbReference>
<gene>
    <name evidence="4" type="ORF">ORJ04_09090</name>
</gene>
<proteinExistence type="predicted"/>
<sequence>MLFKKMVLVAAVIGSFAAQAEVQNFYVGGQYNKTTLEENESGFSGSVDFGSITALAGYKFNDYLAVEARFGTGVKDKSSNEDGYKESFGVDMQTMLVAKASYNLSNEFSVFAVAGYSKTDFKYEESEPGYSFSETDSLNGLALGIGAEFKFSNNVAVNLEYVMLPDKTFRDGSYSFKLESNNLSLGVNYYF</sequence>
<evidence type="ECO:0000256" key="1">
    <source>
        <dbReference type="ARBA" id="ARBA00022729"/>
    </source>
</evidence>
<feature type="signal peptide" evidence="2">
    <location>
        <begin position="1"/>
        <end position="20"/>
    </location>
</feature>
<accession>A0ABT9HYA8</accession>
<keyword evidence="5" id="KW-1185">Reference proteome</keyword>
<dbReference type="SUPFAM" id="SSF56925">
    <property type="entry name" value="OMPA-like"/>
    <property type="match status" value="1"/>
</dbReference>
<dbReference type="Pfam" id="PF13505">
    <property type="entry name" value="OMP_b-brl"/>
    <property type="match status" value="1"/>
</dbReference>
<feature type="domain" description="Outer membrane protein beta-barrel" evidence="3">
    <location>
        <begin position="8"/>
        <end position="191"/>
    </location>
</feature>
<dbReference type="InterPro" id="IPR011250">
    <property type="entry name" value="OMP/PagP_B-barrel"/>
</dbReference>
<dbReference type="InterPro" id="IPR027385">
    <property type="entry name" value="Beta-barrel_OMP"/>
</dbReference>
<evidence type="ECO:0000313" key="5">
    <source>
        <dbReference type="Proteomes" id="UP001231109"/>
    </source>
</evidence>
<comment type="caution">
    <text evidence="4">The sequence shown here is derived from an EMBL/GenBank/DDBJ whole genome shotgun (WGS) entry which is preliminary data.</text>
</comment>
<evidence type="ECO:0000313" key="4">
    <source>
        <dbReference type="EMBL" id="MDP5136101.1"/>
    </source>
</evidence>
<dbReference type="RefSeq" id="WP_305975319.1">
    <property type="nucleotide sequence ID" value="NZ_JAPJDY010000004.1"/>
</dbReference>
<organism evidence="4 5">
    <name type="scientific">Rheinheimera baltica</name>
    <dbReference type="NCBI Taxonomy" id="67576"/>
    <lineage>
        <taxon>Bacteria</taxon>
        <taxon>Pseudomonadati</taxon>
        <taxon>Pseudomonadota</taxon>
        <taxon>Gammaproteobacteria</taxon>
        <taxon>Chromatiales</taxon>
        <taxon>Chromatiaceae</taxon>
        <taxon>Rheinheimera</taxon>
    </lineage>
</organism>
<keyword evidence="1 2" id="KW-0732">Signal</keyword>
<evidence type="ECO:0000259" key="3">
    <source>
        <dbReference type="Pfam" id="PF13505"/>
    </source>
</evidence>
<dbReference type="Gene3D" id="2.40.160.20">
    <property type="match status" value="1"/>
</dbReference>
<feature type="chain" id="PRO_5045645145" evidence="2">
    <location>
        <begin position="21"/>
        <end position="191"/>
    </location>
</feature>
<protein>
    <submittedName>
        <fullName evidence="4">Outer membrane beta-barrel protein</fullName>
    </submittedName>
</protein>
<evidence type="ECO:0000256" key="2">
    <source>
        <dbReference type="SAM" id="SignalP"/>
    </source>
</evidence>
<dbReference type="EMBL" id="JAPJDZ010000018">
    <property type="protein sequence ID" value="MDP5136101.1"/>
    <property type="molecule type" value="Genomic_DNA"/>
</dbReference>